<protein>
    <recommendedName>
        <fullName evidence="3">N1R/p28-like protein</fullName>
    </recommendedName>
</protein>
<reference evidence="1" key="1">
    <citation type="journal article" date="2013" name="J. Virol.">
        <title>New Insights into the Evolution of Entomopoxvirinae from the Complete Genome Sequences of Four Entomopoxviruses Infecting Adoxophyes honmai, Choristoneura biennis, Choristoneura rosaceana, and Mythimna separata.</title>
        <authorList>
            <person name="Theze J."/>
            <person name="Takatsuka J."/>
            <person name="Li Z."/>
            <person name="Gallais J."/>
            <person name="Doucet D."/>
            <person name="Arif B."/>
            <person name="Nakai M."/>
            <person name="Herniou E.A."/>
        </authorList>
    </citation>
    <scope>NUCLEOTIDE SEQUENCE</scope>
</reference>
<dbReference type="RefSeq" id="YP_008004478.1">
    <property type="nucleotide sequence ID" value="NC_021249.1"/>
</dbReference>
<evidence type="ECO:0000313" key="1">
    <source>
        <dbReference type="EMBL" id="CCU55976.1"/>
    </source>
</evidence>
<accession>A0ABM9QKC4</accession>
<name>A0ABM9QKC4_9POXV</name>
<sequence>MHQSLHISSHVYQMNKNIKNVIKNYKKLPYYEGSKIVTKIGKISKYPIKYIVFVGDDQYRLTNDINASDNMSVFFDCITDYNTYFINKYKNMNKKYFPRELDLTKEKINEYIQDIIEKIRQDNSML</sequence>
<proteinExistence type="predicted"/>
<gene>
    <name evidence="1" type="ORF">CHREV_074</name>
</gene>
<evidence type="ECO:0008006" key="3">
    <source>
        <dbReference type="Google" id="ProtNLM"/>
    </source>
</evidence>
<keyword evidence="2" id="KW-1185">Reference proteome</keyword>
<dbReference type="Proteomes" id="UP000792374">
    <property type="component" value="Genome"/>
</dbReference>
<dbReference type="GeneID" id="15613399"/>
<evidence type="ECO:0000313" key="2">
    <source>
        <dbReference type="Proteomes" id="UP000792374"/>
    </source>
</evidence>
<dbReference type="EMBL" id="HF679133">
    <property type="protein sequence ID" value="CCU55976.1"/>
    <property type="molecule type" value="Genomic_DNA"/>
</dbReference>
<organism evidence="1 2">
    <name type="scientific">Choristoneura rosaceana entomopoxvirus 'L'</name>
    <dbReference type="NCBI Taxonomy" id="1293539"/>
    <lineage>
        <taxon>Viruses</taxon>
        <taxon>Varidnaviria</taxon>
        <taxon>Bamfordvirae</taxon>
        <taxon>Nucleocytoviricota</taxon>
        <taxon>Pokkesviricetes</taxon>
        <taxon>Chitovirales</taxon>
        <taxon>Poxviridae</taxon>
        <taxon>Entomopoxvirinae</taxon>
        <taxon>Betaentomopoxvirus</taxon>
        <taxon>Betaentomopoxvirus crosaceana</taxon>
        <taxon>Choristoneura rosaceana entomopoxvirus</taxon>
    </lineage>
</organism>